<keyword evidence="5" id="KW-0472">Membrane</keyword>
<dbReference type="GeneID" id="81598547"/>
<evidence type="ECO:0000256" key="7">
    <source>
        <dbReference type="SAM" id="MobiDB-lite"/>
    </source>
</evidence>
<feature type="domain" description="Cysteine-rich transmembrane" evidence="8">
    <location>
        <begin position="35"/>
        <end position="87"/>
    </location>
</feature>
<evidence type="ECO:0000313" key="10">
    <source>
        <dbReference type="Proteomes" id="UP001213681"/>
    </source>
</evidence>
<evidence type="ECO:0000256" key="6">
    <source>
        <dbReference type="ARBA" id="ARBA00037847"/>
    </source>
</evidence>
<evidence type="ECO:0000256" key="2">
    <source>
        <dbReference type="ARBA" id="ARBA00022692"/>
    </source>
</evidence>
<dbReference type="InterPro" id="IPR051671">
    <property type="entry name" value="CYSTM1_HM_Tolerance"/>
</dbReference>
<dbReference type="Proteomes" id="UP001213681">
    <property type="component" value="Unassembled WGS sequence"/>
</dbReference>
<keyword evidence="2" id="KW-0812">Transmembrane</keyword>
<dbReference type="Pfam" id="PF12734">
    <property type="entry name" value="CYSTM"/>
    <property type="match status" value="1"/>
</dbReference>
<reference evidence="9" key="2">
    <citation type="journal article" date="2023" name="IMA Fungus">
        <title>Comparative genomic study of the Penicillium genus elucidates a diverse pangenome and 15 lateral gene transfer events.</title>
        <authorList>
            <person name="Petersen C."/>
            <person name="Sorensen T."/>
            <person name="Nielsen M.R."/>
            <person name="Sondergaard T.E."/>
            <person name="Sorensen J.L."/>
            <person name="Fitzpatrick D.A."/>
            <person name="Frisvad J.C."/>
            <person name="Nielsen K.L."/>
        </authorList>
    </citation>
    <scope>NUCLEOTIDE SEQUENCE</scope>
    <source>
        <strain evidence="9">IBT 16125</strain>
    </source>
</reference>
<dbReference type="AlphaFoldDB" id="A0AAD6C7X7"/>
<comment type="similarity">
    <text evidence="1">Belongs to the CYSTM1 family.</text>
</comment>
<dbReference type="InterPro" id="IPR028144">
    <property type="entry name" value="CYSTM_dom"/>
</dbReference>
<dbReference type="GO" id="GO:0046872">
    <property type="term" value="F:metal ion binding"/>
    <property type="evidence" value="ECO:0007669"/>
    <property type="project" value="UniProtKB-KW"/>
</dbReference>
<evidence type="ECO:0000256" key="5">
    <source>
        <dbReference type="ARBA" id="ARBA00023136"/>
    </source>
</evidence>
<accession>A0AAD6C7X7</accession>
<dbReference type="PANTHER" id="PTHR35470">
    <property type="entry name" value="CADMIUM TOLERANT 3"/>
    <property type="match status" value="1"/>
</dbReference>
<evidence type="ECO:0000256" key="3">
    <source>
        <dbReference type="ARBA" id="ARBA00022723"/>
    </source>
</evidence>
<protein>
    <recommendedName>
        <fullName evidence="8">Cysteine-rich transmembrane domain-containing protein</fullName>
    </recommendedName>
</protein>
<comment type="caution">
    <text evidence="9">The sequence shown here is derived from an EMBL/GenBank/DDBJ whole genome shotgun (WGS) entry which is preliminary data.</text>
</comment>
<dbReference type="RefSeq" id="XP_056766922.1">
    <property type="nucleotide sequence ID" value="XM_056908304.1"/>
</dbReference>
<dbReference type="GO" id="GO:0012505">
    <property type="term" value="C:endomembrane system"/>
    <property type="evidence" value="ECO:0007669"/>
    <property type="project" value="UniProtKB-SubCell"/>
</dbReference>
<proteinExistence type="inferred from homology"/>
<feature type="region of interest" description="Disordered" evidence="7">
    <location>
        <begin position="34"/>
        <end position="67"/>
    </location>
</feature>
<evidence type="ECO:0000256" key="1">
    <source>
        <dbReference type="ARBA" id="ARBA00009444"/>
    </source>
</evidence>
<feature type="compositionally biased region" description="Low complexity" evidence="7">
    <location>
        <begin position="49"/>
        <end position="61"/>
    </location>
</feature>
<evidence type="ECO:0000313" key="9">
    <source>
        <dbReference type="EMBL" id="KAJ5453966.1"/>
    </source>
</evidence>
<comment type="subcellular location">
    <subcellularLocation>
        <location evidence="6">Endomembrane system</location>
        <topology evidence="6">Single-pass membrane protein</topology>
    </subcellularLocation>
</comment>
<keyword evidence="3" id="KW-0479">Metal-binding</keyword>
<reference evidence="9" key="1">
    <citation type="submission" date="2022-12" db="EMBL/GenBank/DDBJ databases">
        <authorList>
            <person name="Petersen C."/>
        </authorList>
    </citation>
    <scope>NUCLEOTIDE SEQUENCE</scope>
    <source>
        <strain evidence="9">IBT 16125</strain>
    </source>
</reference>
<sequence>MSYQQQQHQYPPNAPATVLPPASTDILSRAILPQGYPQQGYGGPPPPGGMQYQQPQPQPQQKSSSNQGCLGACLATLCCCFVCEEGCECCADCIECCEMC</sequence>
<keyword evidence="10" id="KW-1185">Reference proteome</keyword>
<evidence type="ECO:0000259" key="8">
    <source>
        <dbReference type="Pfam" id="PF12734"/>
    </source>
</evidence>
<dbReference type="EMBL" id="JAPVEA010000005">
    <property type="protein sequence ID" value="KAJ5453966.1"/>
    <property type="molecule type" value="Genomic_DNA"/>
</dbReference>
<evidence type="ECO:0000256" key="4">
    <source>
        <dbReference type="ARBA" id="ARBA00022989"/>
    </source>
</evidence>
<keyword evidence="4" id="KW-1133">Transmembrane helix</keyword>
<gene>
    <name evidence="9" type="ORF">N7458_004922</name>
</gene>
<name>A0AAD6C7X7_9EURO</name>
<dbReference type="GO" id="GO:0010038">
    <property type="term" value="P:response to metal ion"/>
    <property type="evidence" value="ECO:0007669"/>
    <property type="project" value="UniProtKB-ARBA"/>
</dbReference>
<dbReference type="PANTHER" id="PTHR35470:SF6">
    <property type="entry name" value="PROTEIN CYSTEINE-RICH TRANSMEMBRANE MODULE 2"/>
    <property type="match status" value="1"/>
</dbReference>
<organism evidence="9 10">
    <name type="scientific">Penicillium daleae</name>
    <dbReference type="NCBI Taxonomy" id="63821"/>
    <lineage>
        <taxon>Eukaryota</taxon>
        <taxon>Fungi</taxon>
        <taxon>Dikarya</taxon>
        <taxon>Ascomycota</taxon>
        <taxon>Pezizomycotina</taxon>
        <taxon>Eurotiomycetes</taxon>
        <taxon>Eurotiomycetidae</taxon>
        <taxon>Eurotiales</taxon>
        <taxon>Aspergillaceae</taxon>
        <taxon>Penicillium</taxon>
    </lineage>
</organism>